<reference evidence="1 2" key="1">
    <citation type="submission" date="2014-02" db="EMBL/GenBank/DDBJ databases">
        <title>Comparative genomics and transcriptomics to identify genetic mechanisms underlying the emergence of carbapenem resistant Acinetobacter baumannii (CRAb).</title>
        <authorList>
            <person name="Harris A.D."/>
            <person name="Johnson K.J."/>
            <person name="George J."/>
            <person name="Shefchek K."/>
            <person name="Daugherty S.C."/>
            <person name="Parankush S."/>
            <person name="Sadzewicz L."/>
            <person name="Tallon L."/>
            <person name="Sengamalay N."/>
            <person name="Hazen T.H."/>
            <person name="Rasko D.A."/>
        </authorList>
    </citation>
    <scope>NUCLEOTIDE SEQUENCE [LARGE SCALE GENOMIC DNA]</scope>
    <source>
        <strain evidence="1 2">1295743</strain>
    </source>
</reference>
<comment type="caution">
    <text evidence="1">The sequence shown here is derived from an EMBL/GenBank/DDBJ whole genome shotgun (WGS) entry which is preliminary data.</text>
</comment>
<sequence>MFVRLFYTLRKYGVPVTTRELIDLNRAVSEGLVFADQEDFYQLAKTILVKDERFFDKFDRAMKDYFDGIETFDIDELLKQVHKLPKDWFDLELLEKHLTPEQRAELQKAGSLEELMKMLEERLREQHKKHQGGNRMVGTGGTSPFGAFGDHPEGVRIGGPGRKLSAVKVWEQRKYQNLDDDQVLGTRQMQIALRRLRKFARQGAAEELDVDGTIRETAKQGILDVQMVPERRNRIKVLMLFDVGGSMDAHIAQCEKLFSAAKTEFKTLEYFYFHNCLYDYVWKDNYRRTATRMNTWDLFHTYGRDYRVIVVGDASMAPYELKSVGGSVEYMNDEAGEVWLRRLRQHFDKTAWLNPETEGYWHYTQTIGWIKEIFENHMYPMTLKGIEDLTRYLSR</sequence>
<dbReference type="AlphaFoldDB" id="A0A009IPR1"/>
<protein>
    <submittedName>
        <fullName evidence="1">VWA domain containing CoxE-like family protein</fullName>
    </submittedName>
</protein>
<dbReference type="RefSeq" id="WP_032051120.1">
    <property type="nucleotide sequence ID" value="NZ_JEWH01000020.1"/>
</dbReference>
<dbReference type="PANTHER" id="PTHR39338">
    <property type="entry name" value="BLL5662 PROTEIN-RELATED"/>
    <property type="match status" value="1"/>
</dbReference>
<dbReference type="Pfam" id="PF05762">
    <property type="entry name" value="VWA_CoxE"/>
    <property type="match status" value="1"/>
</dbReference>
<accession>A0A009IPR1</accession>
<evidence type="ECO:0000313" key="1">
    <source>
        <dbReference type="EMBL" id="EXB05793.1"/>
    </source>
</evidence>
<gene>
    <name evidence="1" type="ORF">J512_1874</name>
</gene>
<evidence type="ECO:0000313" key="2">
    <source>
        <dbReference type="Proteomes" id="UP000020595"/>
    </source>
</evidence>
<dbReference type="Proteomes" id="UP000020595">
    <property type="component" value="Unassembled WGS sequence"/>
</dbReference>
<dbReference type="InterPro" id="IPR008912">
    <property type="entry name" value="Uncharacterised_CoxE"/>
</dbReference>
<organism evidence="1 2">
    <name type="scientific">Acinetobacter baumannii (strain 1295743)</name>
    <dbReference type="NCBI Taxonomy" id="1310613"/>
    <lineage>
        <taxon>Bacteria</taxon>
        <taxon>Pseudomonadati</taxon>
        <taxon>Pseudomonadota</taxon>
        <taxon>Gammaproteobacteria</taxon>
        <taxon>Moraxellales</taxon>
        <taxon>Moraxellaceae</taxon>
        <taxon>Acinetobacter</taxon>
        <taxon>Acinetobacter calcoaceticus/baumannii complex</taxon>
    </lineage>
</organism>
<proteinExistence type="predicted"/>
<name>A0A009IPR1_ACIB9</name>
<dbReference type="EMBL" id="JEWH01000020">
    <property type="protein sequence ID" value="EXB05793.1"/>
    <property type="molecule type" value="Genomic_DNA"/>
</dbReference>
<dbReference type="PATRIC" id="fig|1310613.3.peg.1796"/>
<dbReference type="PANTHER" id="PTHR39338:SF7">
    <property type="entry name" value="BLL6692 PROTEIN"/>
    <property type="match status" value="1"/>
</dbReference>